<comment type="caution">
    <text evidence="1">The sequence shown here is derived from an EMBL/GenBank/DDBJ whole genome shotgun (WGS) entry which is preliminary data.</text>
</comment>
<dbReference type="Proteomes" id="UP000216789">
    <property type="component" value="Unassembled WGS sequence"/>
</dbReference>
<evidence type="ECO:0000313" key="1">
    <source>
        <dbReference type="EMBL" id="PAC74491.1"/>
    </source>
</evidence>
<gene>
    <name evidence="1" type="ORF">BPS1E_0356</name>
</gene>
<dbReference type="AlphaFoldDB" id="A0A267WPH9"/>
<organism evidence="1 2">
    <name type="scientific">Bifidobacterium pseudocatenulatum</name>
    <dbReference type="NCBI Taxonomy" id="28026"/>
    <lineage>
        <taxon>Bacteria</taxon>
        <taxon>Bacillati</taxon>
        <taxon>Actinomycetota</taxon>
        <taxon>Actinomycetes</taxon>
        <taxon>Bifidobacteriales</taxon>
        <taxon>Bifidobacteriaceae</taxon>
        <taxon>Bifidobacterium</taxon>
    </lineage>
</organism>
<sequence>MADPKHPRHYDEAFKRQIAQLYENGKPAREIKDEYDISHSTLHRWV</sequence>
<dbReference type="GO" id="GO:0004803">
    <property type="term" value="F:transposase activity"/>
    <property type="evidence" value="ECO:0007669"/>
    <property type="project" value="InterPro"/>
</dbReference>
<proteinExistence type="predicted"/>
<dbReference type="GO" id="GO:0003677">
    <property type="term" value="F:DNA binding"/>
    <property type="evidence" value="ECO:0007669"/>
    <property type="project" value="InterPro"/>
</dbReference>
<dbReference type="InterPro" id="IPR002514">
    <property type="entry name" value="Transposase_8"/>
</dbReference>
<dbReference type="Pfam" id="PF01527">
    <property type="entry name" value="HTH_Tnp_1"/>
    <property type="match status" value="1"/>
</dbReference>
<dbReference type="InterPro" id="IPR009057">
    <property type="entry name" value="Homeodomain-like_sf"/>
</dbReference>
<dbReference type="EMBL" id="MNLB01000001">
    <property type="protein sequence ID" value="PAC74491.1"/>
    <property type="molecule type" value="Genomic_DNA"/>
</dbReference>
<dbReference type="SUPFAM" id="SSF46689">
    <property type="entry name" value="Homeodomain-like"/>
    <property type="match status" value="1"/>
</dbReference>
<evidence type="ECO:0000313" key="2">
    <source>
        <dbReference type="Proteomes" id="UP000216789"/>
    </source>
</evidence>
<dbReference type="GO" id="GO:0006313">
    <property type="term" value="P:DNA transposition"/>
    <property type="evidence" value="ECO:0007669"/>
    <property type="project" value="InterPro"/>
</dbReference>
<accession>A0A267WPH9</accession>
<dbReference type="Gene3D" id="1.10.10.60">
    <property type="entry name" value="Homeodomain-like"/>
    <property type="match status" value="1"/>
</dbReference>
<protein>
    <submittedName>
        <fullName evidence="1">Transposase</fullName>
    </submittedName>
</protein>
<reference evidence="1 2" key="1">
    <citation type="journal article" date="2017" name="ISME J.">
        <title>Unveiling bifidobacterial biogeography across the mammalian branch of the tree of life.</title>
        <authorList>
            <person name="Milani C."/>
            <person name="Mangifesta M."/>
            <person name="Mancabelli L."/>
            <person name="Lugli G.A."/>
            <person name="James K."/>
            <person name="Duranti S."/>
            <person name="Turroni F."/>
            <person name="Ferrario C."/>
            <person name="Ossiprandi M.C."/>
            <person name="van Sinderen D."/>
            <person name="Ventura M."/>
        </authorList>
    </citation>
    <scope>NUCLEOTIDE SEQUENCE [LARGE SCALE GENOMIC DNA]</scope>
    <source>
        <strain evidence="1 2">1E</strain>
    </source>
</reference>
<name>A0A267WPH9_BIFPS</name>